<dbReference type="GO" id="GO:0019901">
    <property type="term" value="F:protein kinase binding"/>
    <property type="evidence" value="ECO:0007669"/>
    <property type="project" value="TreeGrafter"/>
</dbReference>
<dbReference type="PANTHER" id="PTHR23119">
    <property type="entry name" value="DISCS LARGE"/>
    <property type="match status" value="1"/>
</dbReference>
<dbReference type="GO" id="GO:0098609">
    <property type="term" value="P:cell-cell adhesion"/>
    <property type="evidence" value="ECO:0007669"/>
    <property type="project" value="TreeGrafter"/>
</dbReference>
<evidence type="ECO:0000256" key="11">
    <source>
        <dbReference type="SAM" id="Phobius"/>
    </source>
</evidence>
<organism evidence="13 14">
    <name type="scientific">Oncorhynchus mykiss</name>
    <name type="common">Rainbow trout</name>
    <name type="synonym">Salmo gairdneri</name>
    <dbReference type="NCBI Taxonomy" id="8022"/>
    <lineage>
        <taxon>Eukaryota</taxon>
        <taxon>Metazoa</taxon>
        <taxon>Chordata</taxon>
        <taxon>Craniata</taxon>
        <taxon>Vertebrata</taxon>
        <taxon>Euteleostomi</taxon>
        <taxon>Actinopterygii</taxon>
        <taxon>Neopterygii</taxon>
        <taxon>Teleostei</taxon>
        <taxon>Protacanthopterygii</taxon>
        <taxon>Salmoniformes</taxon>
        <taxon>Salmonidae</taxon>
        <taxon>Salmoninae</taxon>
        <taxon>Oncorhynchus</taxon>
    </lineage>
</organism>
<dbReference type="PaxDb" id="8022-A0A060Y7P3"/>
<dbReference type="STRING" id="8022.A0A060Y7P3"/>
<dbReference type="SUPFAM" id="SSF50156">
    <property type="entry name" value="PDZ domain-like"/>
    <property type="match status" value="1"/>
</dbReference>
<dbReference type="GO" id="GO:0030054">
    <property type="term" value="C:cell junction"/>
    <property type="evidence" value="ECO:0007669"/>
    <property type="project" value="TreeGrafter"/>
</dbReference>
<keyword evidence="2 11" id="KW-0812">Transmembrane</keyword>
<dbReference type="InterPro" id="IPR036034">
    <property type="entry name" value="PDZ_sf"/>
</dbReference>
<dbReference type="InterPro" id="IPR050614">
    <property type="entry name" value="Synaptic_Scaffolding_LAP-MAGUK"/>
</dbReference>
<dbReference type="Gene3D" id="2.30.42.10">
    <property type="match status" value="1"/>
</dbReference>
<evidence type="ECO:0000256" key="2">
    <source>
        <dbReference type="ARBA" id="ARBA00022692"/>
    </source>
</evidence>
<dbReference type="GO" id="GO:0045197">
    <property type="term" value="P:establishment or maintenance of epithelial cell apical/basal polarity"/>
    <property type="evidence" value="ECO:0007669"/>
    <property type="project" value="TreeGrafter"/>
</dbReference>
<dbReference type="EMBL" id="FR908257">
    <property type="protein sequence ID" value="CDQ87953.1"/>
    <property type="molecule type" value="Genomic_DNA"/>
</dbReference>
<comment type="subcellular location">
    <subcellularLocation>
        <location evidence="1">Mitochondrion outer membrane</location>
    </subcellularLocation>
</comment>
<name>A0A060Y7P3_ONCMY</name>
<dbReference type="GO" id="GO:0043113">
    <property type="term" value="P:receptor clustering"/>
    <property type="evidence" value="ECO:0007669"/>
    <property type="project" value="TreeGrafter"/>
</dbReference>
<evidence type="ECO:0000256" key="4">
    <source>
        <dbReference type="ARBA" id="ARBA00022989"/>
    </source>
</evidence>
<keyword evidence="4 11" id="KW-1133">Transmembrane helix</keyword>
<evidence type="ECO:0000256" key="10">
    <source>
        <dbReference type="SAM" id="MobiDB-lite"/>
    </source>
</evidence>
<evidence type="ECO:0000256" key="3">
    <source>
        <dbReference type="ARBA" id="ARBA00022787"/>
    </source>
</evidence>
<sequence length="245" mass="25106">MQYPSGPFQTSPGAPTGPYPNVPYPGAQPGGGMYGPGGPGAAFSPAGGTFPGGAFPPIPPGSWGPRGGGGFPSQPGHPGPMGPYGGQAAPGGMLVKLSLSFPVLSLFLFLPPPPLPPGLGFNIVGGLDQQYVLNDSGIYVAKIKQNGAAALDGRLQEGDKILAINGHKLEHLSHSAAVELFTSAGEDVQLRVQQRPTMVMNVPPSPRPDGDSSVSSLVILVAVLGAAAAVTVLYMRFQPQLRRHF</sequence>
<proteinExistence type="predicted"/>
<dbReference type="PANTHER" id="PTHR23119:SF51">
    <property type="entry name" value="DISKS LARGE 1 TUMOR SUPPRESSOR PROTEIN"/>
    <property type="match status" value="1"/>
</dbReference>
<dbReference type="Pfam" id="PF00595">
    <property type="entry name" value="PDZ"/>
    <property type="match status" value="1"/>
</dbReference>
<dbReference type="AlphaFoldDB" id="A0A060Y7P3"/>
<evidence type="ECO:0000313" key="13">
    <source>
        <dbReference type="EMBL" id="CDQ87953.1"/>
    </source>
</evidence>
<dbReference type="InterPro" id="IPR001478">
    <property type="entry name" value="PDZ"/>
</dbReference>
<evidence type="ECO:0000256" key="6">
    <source>
        <dbReference type="ARBA" id="ARBA00023136"/>
    </source>
</evidence>
<protein>
    <recommendedName>
        <fullName evidence="8">Synaptojanin-2-binding protein</fullName>
    </recommendedName>
    <alternativeName>
        <fullName evidence="9">Mitochondrial outer membrane protein 25</fullName>
    </alternativeName>
</protein>
<feature type="domain" description="PDZ" evidence="12">
    <location>
        <begin position="119"/>
        <end position="196"/>
    </location>
</feature>
<reference evidence="13" key="1">
    <citation type="journal article" date="2014" name="Nat. Commun.">
        <title>The rainbow trout genome provides novel insights into evolution after whole-genome duplication in vertebrates.</title>
        <authorList>
            <person name="Berthelot C."/>
            <person name="Brunet F."/>
            <person name="Chalopin D."/>
            <person name="Juanchich A."/>
            <person name="Bernard M."/>
            <person name="Noel B."/>
            <person name="Bento P."/>
            <person name="Da Silva C."/>
            <person name="Labadie K."/>
            <person name="Alberti A."/>
            <person name="Aury J.M."/>
            <person name="Louis A."/>
            <person name="Dehais P."/>
            <person name="Bardou P."/>
            <person name="Montfort J."/>
            <person name="Klopp C."/>
            <person name="Cabau C."/>
            <person name="Gaspin C."/>
            <person name="Thorgaard G.H."/>
            <person name="Boussaha M."/>
            <person name="Quillet E."/>
            <person name="Guyomard R."/>
            <person name="Galiana D."/>
            <person name="Bobe J."/>
            <person name="Volff J.N."/>
            <person name="Genet C."/>
            <person name="Wincker P."/>
            <person name="Jaillon O."/>
            <person name="Roest Crollius H."/>
            <person name="Guiguen Y."/>
        </authorList>
    </citation>
    <scope>NUCLEOTIDE SEQUENCE [LARGE SCALE GENOMIC DNA]</scope>
</reference>
<feature type="compositionally biased region" description="Gly residues" evidence="10">
    <location>
        <begin position="28"/>
        <end position="40"/>
    </location>
</feature>
<gene>
    <name evidence="13" type="ORF">GSONMT00039675001</name>
</gene>
<evidence type="ECO:0000256" key="5">
    <source>
        <dbReference type="ARBA" id="ARBA00023128"/>
    </source>
</evidence>
<dbReference type="GO" id="GO:0005741">
    <property type="term" value="C:mitochondrial outer membrane"/>
    <property type="evidence" value="ECO:0007669"/>
    <property type="project" value="UniProtKB-SubCell"/>
</dbReference>
<evidence type="ECO:0000256" key="7">
    <source>
        <dbReference type="ARBA" id="ARBA00063547"/>
    </source>
</evidence>
<keyword evidence="6 11" id="KW-0472">Membrane</keyword>
<accession>A0A060Y7P3</accession>
<dbReference type="GO" id="GO:0016323">
    <property type="term" value="C:basolateral plasma membrane"/>
    <property type="evidence" value="ECO:0007669"/>
    <property type="project" value="TreeGrafter"/>
</dbReference>
<evidence type="ECO:0000256" key="1">
    <source>
        <dbReference type="ARBA" id="ARBA00004294"/>
    </source>
</evidence>
<feature type="compositionally biased region" description="Low complexity" evidence="10">
    <location>
        <begin position="41"/>
        <end position="53"/>
    </location>
</feature>
<evidence type="ECO:0000256" key="8">
    <source>
        <dbReference type="ARBA" id="ARBA00070337"/>
    </source>
</evidence>
<feature type="transmembrane region" description="Helical" evidence="11">
    <location>
        <begin position="214"/>
        <end position="235"/>
    </location>
</feature>
<evidence type="ECO:0000256" key="9">
    <source>
        <dbReference type="ARBA" id="ARBA00075222"/>
    </source>
</evidence>
<dbReference type="SMART" id="SM00228">
    <property type="entry name" value="PDZ"/>
    <property type="match status" value="1"/>
</dbReference>
<keyword evidence="3" id="KW-1000">Mitochondrion outer membrane</keyword>
<evidence type="ECO:0000313" key="14">
    <source>
        <dbReference type="Proteomes" id="UP000193380"/>
    </source>
</evidence>
<keyword evidence="5" id="KW-0496">Mitochondrion</keyword>
<comment type="subunit">
    <text evidence="7">Binds (via the PDZ domain) to isoform 2A of SYNJ2 (via the unique motif in the C-terminus). Interacts (via C-terminus) with RALBP1. Interacts (via PDZ domain) with ACVR2A (via C-terminus) and ACVR2B (via C-terminus). Forms a ternary complex with ACVR2A and RALBP1. Interacts with MAPK12. Interacts with DLL1; enhances DLL1 protein stability, and promotes notch signaling in endothelial cells.</text>
</comment>
<dbReference type="GO" id="GO:0097120">
    <property type="term" value="P:receptor localization to synapse"/>
    <property type="evidence" value="ECO:0007669"/>
    <property type="project" value="TreeGrafter"/>
</dbReference>
<dbReference type="Proteomes" id="UP000193380">
    <property type="component" value="Unassembled WGS sequence"/>
</dbReference>
<dbReference type="FunFam" id="2.30.42.10:FF:000161">
    <property type="entry name" value="Synaptojanin-2-binding protein"/>
    <property type="match status" value="1"/>
</dbReference>
<evidence type="ECO:0000259" key="12">
    <source>
        <dbReference type="PROSITE" id="PS50106"/>
    </source>
</evidence>
<reference evidence="13" key="2">
    <citation type="submission" date="2014-03" db="EMBL/GenBank/DDBJ databases">
        <authorList>
            <person name="Genoscope - CEA"/>
        </authorList>
    </citation>
    <scope>NUCLEOTIDE SEQUENCE</scope>
</reference>
<feature type="region of interest" description="Disordered" evidence="10">
    <location>
        <begin position="1"/>
        <end position="85"/>
    </location>
</feature>
<dbReference type="PROSITE" id="PS50106">
    <property type="entry name" value="PDZ"/>
    <property type="match status" value="1"/>
</dbReference>